<dbReference type="InterPro" id="IPR036264">
    <property type="entry name" value="Bact_exopeptidase_dim_dom"/>
</dbReference>
<dbReference type="RefSeq" id="WP_092361120.1">
    <property type="nucleotide sequence ID" value="NZ_DAINWJ010000001.1"/>
</dbReference>
<dbReference type="GO" id="GO:0046657">
    <property type="term" value="P:folic acid catabolic process"/>
    <property type="evidence" value="ECO:0007669"/>
    <property type="project" value="TreeGrafter"/>
</dbReference>
<dbReference type="InterPro" id="IPR052030">
    <property type="entry name" value="Peptidase_M20/M20A_hydrolases"/>
</dbReference>
<dbReference type="InterPro" id="IPR017145">
    <property type="entry name" value="Aminobenzoyl-glu_utiliz_pB"/>
</dbReference>
<dbReference type="GO" id="GO:0016805">
    <property type="term" value="F:dipeptidase activity"/>
    <property type="evidence" value="ECO:0007669"/>
    <property type="project" value="TreeGrafter"/>
</dbReference>
<sequence length="429" mass="46447">MNWIADYIEGHGEEFWQRALKIHGYAELAGEERQSAAELCAMLEQAGFAVEQGLGSQPTAFRAVYGSGGPVIGFLCEYDALPKLNQTEGTCYNGDGRSGHGCGHNLLGVGAAAAAMALREEMEKGGLSGTLVVYGCPAEETLFGKTKMAEEGYFKELDVALAWHPEDHYCCGEVCHKAMDSIRFRFHGRSAHASVCPELGRSALDGAEMMSVGANYLREHVPDGVRIHYSYLSAGEKPNVVPDFAEVWYFVRSNRRRIVDQVTERLIQVARGAAMMSGTEVEWKFLARGNSTRINTTLAELAYGCMRRVPLPQWEEPELQLAAGLGESLGLPGTICGELTPPEGRELAGSGSTDFSAVSQTVPSVEINTVCFTRGTPGHHWAVTAQSCSPIGRKGMLYAAGVLAEMGKALLEDPGLLSRAREEYLARAE</sequence>
<dbReference type="SUPFAM" id="SSF53187">
    <property type="entry name" value="Zn-dependent exopeptidases"/>
    <property type="match status" value="1"/>
</dbReference>
<proteinExistence type="predicted"/>
<dbReference type="Gene3D" id="3.30.70.360">
    <property type="match status" value="1"/>
</dbReference>
<dbReference type="SUPFAM" id="SSF55031">
    <property type="entry name" value="Bacterial exopeptidase dimerisation domain"/>
    <property type="match status" value="1"/>
</dbReference>
<dbReference type="GO" id="GO:0071713">
    <property type="term" value="F:para-aminobenzoyl-glutamate hydrolase activity"/>
    <property type="evidence" value="ECO:0007669"/>
    <property type="project" value="TreeGrafter"/>
</dbReference>
<gene>
    <name evidence="2" type="ORF">SAMN05216313_103195</name>
</gene>
<dbReference type="EMBL" id="FOIM01000003">
    <property type="protein sequence ID" value="SET23851.1"/>
    <property type="molecule type" value="Genomic_DNA"/>
</dbReference>
<dbReference type="Pfam" id="PF01546">
    <property type="entry name" value="Peptidase_M20"/>
    <property type="match status" value="1"/>
</dbReference>
<name>A0A1I0CXI8_9FIRM</name>
<dbReference type="InterPro" id="IPR017439">
    <property type="entry name" value="Amidohydrolase"/>
</dbReference>
<dbReference type="GeneID" id="93278453"/>
<dbReference type="Pfam" id="PF07687">
    <property type="entry name" value="M20_dimer"/>
    <property type="match status" value="1"/>
</dbReference>
<evidence type="ECO:0000313" key="2">
    <source>
        <dbReference type="EMBL" id="SET23851.1"/>
    </source>
</evidence>
<feature type="domain" description="Peptidase M20 dimerisation" evidence="1">
    <location>
        <begin position="176"/>
        <end position="270"/>
    </location>
</feature>
<accession>A0A1I0CXI8</accession>
<dbReference type="Proteomes" id="UP000198508">
    <property type="component" value="Unassembled WGS sequence"/>
</dbReference>
<dbReference type="PIRSF" id="PIRSF037227">
    <property type="entry name" value="Aminobenzoyl-glu_utiliz_pB"/>
    <property type="match status" value="1"/>
</dbReference>
<dbReference type="PANTHER" id="PTHR30575:SF0">
    <property type="entry name" value="XAA-ARG DIPEPTIDASE"/>
    <property type="match status" value="1"/>
</dbReference>
<dbReference type="GO" id="GO:0005737">
    <property type="term" value="C:cytoplasm"/>
    <property type="evidence" value="ECO:0007669"/>
    <property type="project" value="TreeGrafter"/>
</dbReference>
<evidence type="ECO:0000259" key="1">
    <source>
        <dbReference type="Pfam" id="PF07687"/>
    </source>
</evidence>
<dbReference type="STRING" id="460384.SAMN05216313_103195"/>
<dbReference type="Gene3D" id="3.40.630.10">
    <property type="entry name" value="Zn peptidases"/>
    <property type="match status" value="1"/>
</dbReference>
<dbReference type="InterPro" id="IPR011650">
    <property type="entry name" value="Peptidase_M20_dimer"/>
</dbReference>
<dbReference type="InterPro" id="IPR002933">
    <property type="entry name" value="Peptidase_M20"/>
</dbReference>
<keyword evidence="3" id="KW-1185">Reference proteome</keyword>
<dbReference type="AlphaFoldDB" id="A0A1I0CXI8"/>
<organism evidence="2 3">
    <name type="scientific">Enterocloster lavalensis</name>
    <dbReference type="NCBI Taxonomy" id="460384"/>
    <lineage>
        <taxon>Bacteria</taxon>
        <taxon>Bacillati</taxon>
        <taxon>Bacillota</taxon>
        <taxon>Clostridia</taxon>
        <taxon>Lachnospirales</taxon>
        <taxon>Lachnospiraceae</taxon>
        <taxon>Enterocloster</taxon>
    </lineage>
</organism>
<dbReference type="NCBIfam" id="TIGR01891">
    <property type="entry name" value="amidohydrolases"/>
    <property type="match status" value="1"/>
</dbReference>
<dbReference type="PANTHER" id="PTHR30575">
    <property type="entry name" value="PEPTIDASE M20"/>
    <property type="match status" value="1"/>
</dbReference>
<protein>
    <submittedName>
        <fullName evidence="2">Aminobenzoyl-glutamate utilization protein B</fullName>
    </submittedName>
</protein>
<evidence type="ECO:0000313" key="3">
    <source>
        <dbReference type="Proteomes" id="UP000198508"/>
    </source>
</evidence>
<reference evidence="3" key="1">
    <citation type="submission" date="2016-10" db="EMBL/GenBank/DDBJ databases">
        <authorList>
            <person name="Varghese N."/>
            <person name="Submissions S."/>
        </authorList>
    </citation>
    <scope>NUCLEOTIDE SEQUENCE [LARGE SCALE GENOMIC DNA]</scope>
    <source>
        <strain evidence="3">NLAE-zl-G277</strain>
    </source>
</reference>